<feature type="domain" description="Thiamine pyrophosphate enzyme TPP-binding" evidence="16">
    <location>
        <begin position="395"/>
        <end position="544"/>
    </location>
</feature>
<keyword evidence="8 14" id="KW-0479">Metal-binding</keyword>
<comment type="similarity">
    <text evidence="3 14">Belongs to the TPP enzyme family.</text>
</comment>
<evidence type="ECO:0000256" key="7">
    <source>
        <dbReference type="ARBA" id="ARBA00022679"/>
    </source>
</evidence>
<evidence type="ECO:0000256" key="10">
    <source>
        <dbReference type="ARBA" id="ARBA00022842"/>
    </source>
</evidence>
<evidence type="ECO:0000259" key="15">
    <source>
        <dbReference type="Pfam" id="PF00205"/>
    </source>
</evidence>
<dbReference type="PROSITE" id="PS00187">
    <property type="entry name" value="TPP_ENZYMES"/>
    <property type="match status" value="1"/>
</dbReference>
<accession>A0A3S0IEM7</accession>
<keyword evidence="9" id="KW-0274">FAD</keyword>
<evidence type="ECO:0000256" key="6">
    <source>
        <dbReference type="ARBA" id="ARBA00022630"/>
    </source>
</evidence>
<feature type="domain" description="Thiamine pyrophosphate enzyme central" evidence="15">
    <location>
        <begin position="198"/>
        <end position="330"/>
    </location>
</feature>
<evidence type="ECO:0000256" key="11">
    <source>
        <dbReference type="ARBA" id="ARBA00023052"/>
    </source>
</evidence>
<keyword evidence="7 14" id="KW-0808">Transferase</keyword>
<evidence type="ECO:0000256" key="3">
    <source>
        <dbReference type="ARBA" id="ARBA00007812"/>
    </source>
</evidence>
<dbReference type="Pfam" id="PF02776">
    <property type="entry name" value="TPP_enzyme_N"/>
    <property type="match status" value="1"/>
</dbReference>
<dbReference type="InterPro" id="IPR029035">
    <property type="entry name" value="DHS-like_NAD/FAD-binding_dom"/>
</dbReference>
<dbReference type="FunFam" id="3.40.50.970:FF:000007">
    <property type="entry name" value="Acetolactate synthase"/>
    <property type="match status" value="1"/>
</dbReference>
<comment type="cofactor">
    <cofactor evidence="14">
        <name>Mg(2+)</name>
        <dbReference type="ChEBI" id="CHEBI:18420"/>
    </cofactor>
    <text evidence="14">Binds 1 Mg(2+) ion per subunit.</text>
</comment>
<sequence>MEKLSGASMIVRSLIDEGVKHIFGYPGGSVLDIYDALHEKSKIEHILVRHEQAAVHMADGYARSTGEVGVVLVTSGPGATNTITGIATAYMDSIPMVVISGQVPSNLIGNDAFQECDMIGISRPVVKHSFLVTDAKDIPTIVKKAFFIAASGRPGPVVIDIPKDCMNPAMLHEYKYPDDISMRSYNPTTTGHKGQIRRGVQALLKAKKPVLYVGGGAIISECDKQILALSEKLNIPVVSTLMGLGAFPGTHKNSLGMLGMHGCYEANMAMHNTDLIFGIGVRFDDRTTNNIDKYCPNATILHIDIDPSSISKTIRVDIPIVGSAEKILDEMLSQLDSGGEASSDEAAIDFWWSEISQWRSRKSLDYDKTSERIKPQQVIETLHRLTNGDAYVASDVGQHQMFAALYYPFDKPRRWINSGGLGTMGFGLPAAMGVKMAKPDETVICVTGDGSIQMNIQELSTALQYDTPVKIINLNNRFLGMVKQWQDIIYAGRHSHSYMDSVPDFAKIAEAYGHVGMTISDPAELESGLEKALAMKDKLVFVDINVDETEHVYPMQIRGGAMNEMWLSKTEKS</sequence>
<dbReference type="CDD" id="cd02015">
    <property type="entry name" value="TPP_AHAS"/>
    <property type="match status" value="1"/>
</dbReference>
<dbReference type="InterPro" id="IPR039368">
    <property type="entry name" value="AHAS_TPP"/>
</dbReference>
<evidence type="ECO:0000256" key="5">
    <source>
        <dbReference type="ARBA" id="ARBA00022605"/>
    </source>
</evidence>
<dbReference type="CDD" id="cd07035">
    <property type="entry name" value="TPP_PYR_POX_like"/>
    <property type="match status" value="1"/>
</dbReference>
<dbReference type="PANTHER" id="PTHR18968">
    <property type="entry name" value="THIAMINE PYROPHOSPHATE ENZYMES"/>
    <property type="match status" value="1"/>
</dbReference>
<dbReference type="GO" id="GO:0030976">
    <property type="term" value="F:thiamine pyrophosphate binding"/>
    <property type="evidence" value="ECO:0007669"/>
    <property type="project" value="UniProtKB-UniRule"/>
</dbReference>
<evidence type="ECO:0000259" key="16">
    <source>
        <dbReference type="Pfam" id="PF02775"/>
    </source>
</evidence>
<dbReference type="PANTHER" id="PTHR18968:SF13">
    <property type="entry name" value="ACETOLACTATE SYNTHASE CATALYTIC SUBUNIT, MITOCHONDRIAL"/>
    <property type="match status" value="1"/>
</dbReference>
<dbReference type="FunFam" id="3.40.50.970:FF:000016">
    <property type="entry name" value="Acetolactate synthase"/>
    <property type="match status" value="1"/>
</dbReference>
<dbReference type="GO" id="GO:0003984">
    <property type="term" value="F:acetolactate synthase activity"/>
    <property type="evidence" value="ECO:0007669"/>
    <property type="project" value="UniProtKB-EC"/>
</dbReference>
<dbReference type="UniPathway" id="UPA00047">
    <property type="reaction ID" value="UER00055"/>
</dbReference>
<evidence type="ECO:0000256" key="4">
    <source>
        <dbReference type="ARBA" id="ARBA00013145"/>
    </source>
</evidence>
<reference evidence="18 19" key="1">
    <citation type="submission" date="2018-12" db="EMBL/GenBank/DDBJ databases">
        <authorList>
            <person name="Yu L."/>
        </authorList>
    </citation>
    <scope>NUCLEOTIDE SEQUENCE [LARGE SCALE GENOMIC DNA]</scope>
    <source>
        <strain evidence="18 19">HAW-EB5</strain>
    </source>
</reference>
<comment type="catalytic activity">
    <reaction evidence="13 14">
        <text>2 pyruvate + H(+) = (2S)-2-acetolactate + CO2</text>
        <dbReference type="Rhea" id="RHEA:25249"/>
        <dbReference type="ChEBI" id="CHEBI:15361"/>
        <dbReference type="ChEBI" id="CHEBI:15378"/>
        <dbReference type="ChEBI" id="CHEBI:16526"/>
        <dbReference type="ChEBI" id="CHEBI:58476"/>
        <dbReference type="EC" id="2.2.1.6"/>
    </reaction>
</comment>
<dbReference type="EC" id="2.2.1.6" evidence="4 14"/>
<dbReference type="FunFam" id="3.40.50.1220:FF:000008">
    <property type="entry name" value="Acetolactate synthase"/>
    <property type="match status" value="1"/>
</dbReference>
<dbReference type="InterPro" id="IPR011766">
    <property type="entry name" value="TPP_enzyme_TPP-bd"/>
</dbReference>
<dbReference type="GO" id="GO:0005948">
    <property type="term" value="C:acetolactate synthase complex"/>
    <property type="evidence" value="ECO:0007669"/>
    <property type="project" value="UniProtKB-ARBA"/>
</dbReference>
<dbReference type="InterPro" id="IPR000399">
    <property type="entry name" value="TPP-bd_CS"/>
</dbReference>
<dbReference type="NCBIfam" id="TIGR00118">
    <property type="entry name" value="acolac_lg"/>
    <property type="match status" value="1"/>
</dbReference>
<feature type="domain" description="Thiamine pyrophosphate enzyme N-terminal TPP-binding" evidence="17">
    <location>
        <begin position="6"/>
        <end position="118"/>
    </location>
</feature>
<dbReference type="Proteomes" id="UP000282060">
    <property type="component" value="Unassembled WGS sequence"/>
</dbReference>
<gene>
    <name evidence="18" type="ORF">EKG39_11675</name>
</gene>
<dbReference type="RefSeq" id="WP_126505931.1">
    <property type="nucleotide sequence ID" value="NZ_RXNV01000004.1"/>
</dbReference>
<dbReference type="SUPFAM" id="SSF52467">
    <property type="entry name" value="DHS-like NAD/FAD-binding domain"/>
    <property type="match status" value="1"/>
</dbReference>
<dbReference type="GO" id="GO:0050660">
    <property type="term" value="F:flavin adenine dinucleotide binding"/>
    <property type="evidence" value="ECO:0007669"/>
    <property type="project" value="InterPro"/>
</dbReference>
<keyword evidence="10 14" id="KW-0460">Magnesium</keyword>
<dbReference type="Gene3D" id="3.40.50.1220">
    <property type="entry name" value="TPP-binding domain"/>
    <property type="match status" value="1"/>
</dbReference>
<protein>
    <recommendedName>
        <fullName evidence="4 14">Acetolactate synthase</fullName>
        <ecNumber evidence="4 14">2.2.1.6</ecNumber>
    </recommendedName>
</protein>
<keyword evidence="11 14" id="KW-0786">Thiamine pyrophosphate</keyword>
<keyword evidence="6" id="KW-0285">Flavoprotein</keyword>
<dbReference type="GO" id="GO:0009099">
    <property type="term" value="P:L-valine biosynthetic process"/>
    <property type="evidence" value="ECO:0007669"/>
    <property type="project" value="UniProtKB-UniPathway"/>
</dbReference>
<proteinExistence type="inferred from homology"/>
<dbReference type="GO" id="GO:0000287">
    <property type="term" value="F:magnesium ion binding"/>
    <property type="evidence" value="ECO:0007669"/>
    <property type="project" value="UniProtKB-UniRule"/>
</dbReference>
<evidence type="ECO:0000256" key="9">
    <source>
        <dbReference type="ARBA" id="ARBA00022827"/>
    </source>
</evidence>
<dbReference type="Pfam" id="PF02775">
    <property type="entry name" value="TPP_enzyme_C"/>
    <property type="match status" value="1"/>
</dbReference>
<evidence type="ECO:0000256" key="1">
    <source>
        <dbReference type="ARBA" id="ARBA00004974"/>
    </source>
</evidence>
<comment type="pathway">
    <text evidence="1 14">Amino-acid biosynthesis; L-isoleucine biosynthesis; L-isoleucine from 2-oxobutanoate: step 1/4.</text>
</comment>
<dbReference type="InterPro" id="IPR012001">
    <property type="entry name" value="Thiamin_PyroP_enz_TPP-bd_dom"/>
</dbReference>
<comment type="caution">
    <text evidence="18">The sequence shown here is derived from an EMBL/GenBank/DDBJ whole genome shotgun (WGS) entry which is preliminary data.</text>
</comment>
<dbReference type="Pfam" id="PF00205">
    <property type="entry name" value="TPP_enzyme_M"/>
    <property type="match status" value="1"/>
</dbReference>
<dbReference type="Gene3D" id="3.40.50.970">
    <property type="match status" value="2"/>
</dbReference>
<dbReference type="GO" id="GO:0009097">
    <property type="term" value="P:isoleucine biosynthetic process"/>
    <property type="evidence" value="ECO:0007669"/>
    <property type="project" value="UniProtKB-UniPathway"/>
</dbReference>
<dbReference type="InterPro" id="IPR029061">
    <property type="entry name" value="THDP-binding"/>
</dbReference>
<keyword evidence="12 14" id="KW-0100">Branched-chain amino acid biosynthesis</keyword>
<dbReference type="NCBIfam" id="NF005058">
    <property type="entry name" value="PRK06466.1"/>
    <property type="match status" value="1"/>
</dbReference>
<dbReference type="SUPFAM" id="SSF52518">
    <property type="entry name" value="Thiamin diphosphate-binding fold (THDP-binding)"/>
    <property type="match status" value="2"/>
</dbReference>
<dbReference type="AlphaFoldDB" id="A0A3S0IEM7"/>
<dbReference type="OrthoDB" id="9785953at2"/>
<evidence type="ECO:0000313" key="18">
    <source>
        <dbReference type="EMBL" id="RTR32086.1"/>
    </source>
</evidence>
<keyword evidence="5 14" id="KW-0028">Amino-acid biosynthesis</keyword>
<evidence type="ECO:0000256" key="13">
    <source>
        <dbReference type="ARBA" id="ARBA00048670"/>
    </source>
</evidence>
<evidence type="ECO:0000259" key="17">
    <source>
        <dbReference type="Pfam" id="PF02776"/>
    </source>
</evidence>
<dbReference type="InterPro" id="IPR012000">
    <property type="entry name" value="Thiamin_PyroP_enz_cen_dom"/>
</dbReference>
<evidence type="ECO:0000313" key="19">
    <source>
        <dbReference type="Proteomes" id="UP000282060"/>
    </source>
</evidence>
<comment type="pathway">
    <text evidence="2 14">Amino-acid biosynthesis; L-valine biosynthesis; L-valine from pyruvate: step 1/4.</text>
</comment>
<evidence type="ECO:0000256" key="2">
    <source>
        <dbReference type="ARBA" id="ARBA00005025"/>
    </source>
</evidence>
<dbReference type="InterPro" id="IPR012846">
    <property type="entry name" value="Acetolactate_synth_lsu"/>
</dbReference>
<organism evidence="18 19">
    <name type="scientific">Shewanella atlantica</name>
    <dbReference type="NCBI Taxonomy" id="271099"/>
    <lineage>
        <taxon>Bacteria</taxon>
        <taxon>Pseudomonadati</taxon>
        <taxon>Pseudomonadota</taxon>
        <taxon>Gammaproteobacteria</taxon>
        <taxon>Alteromonadales</taxon>
        <taxon>Shewanellaceae</taxon>
        <taxon>Shewanella</taxon>
    </lineage>
</organism>
<keyword evidence="19" id="KW-1185">Reference proteome</keyword>
<name>A0A3S0IEM7_9GAMM</name>
<dbReference type="NCBIfam" id="NF006525">
    <property type="entry name" value="PRK08979.1"/>
    <property type="match status" value="1"/>
</dbReference>
<comment type="cofactor">
    <cofactor evidence="14">
        <name>thiamine diphosphate</name>
        <dbReference type="ChEBI" id="CHEBI:58937"/>
    </cofactor>
    <text evidence="14">Binds 1 thiamine pyrophosphate per subunit.</text>
</comment>
<dbReference type="EMBL" id="RXNV01000004">
    <property type="protein sequence ID" value="RTR32086.1"/>
    <property type="molecule type" value="Genomic_DNA"/>
</dbReference>
<dbReference type="UniPathway" id="UPA00049">
    <property type="reaction ID" value="UER00059"/>
</dbReference>
<evidence type="ECO:0000256" key="12">
    <source>
        <dbReference type="ARBA" id="ARBA00023304"/>
    </source>
</evidence>
<dbReference type="InterPro" id="IPR045229">
    <property type="entry name" value="TPP_enz"/>
</dbReference>
<dbReference type="NCBIfam" id="NF005936">
    <property type="entry name" value="PRK07979.1"/>
    <property type="match status" value="1"/>
</dbReference>
<evidence type="ECO:0000256" key="8">
    <source>
        <dbReference type="ARBA" id="ARBA00022723"/>
    </source>
</evidence>
<evidence type="ECO:0000256" key="14">
    <source>
        <dbReference type="RuleBase" id="RU003591"/>
    </source>
</evidence>